<dbReference type="EMBL" id="DNZF01000047">
    <property type="protein sequence ID" value="HBK52742.1"/>
    <property type="molecule type" value="Genomic_DNA"/>
</dbReference>
<evidence type="ECO:0000313" key="1">
    <source>
        <dbReference type="EMBL" id="HBK52742.1"/>
    </source>
</evidence>
<comment type="caution">
    <text evidence="1">The sequence shown here is derived from an EMBL/GenBank/DDBJ whole genome shotgun (WGS) entry which is preliminary data.</text>
</comment>
<evidence type="ECO:0000313" key="2">
    <source>
        <dbReference type="Proteomes" id="UP000263273"/>
    </source>
</evidence>
<accession>A0A354YWZ2</accession>
<proteinExistence type="predicted"/>
<organism evidence="1 2">
    <name type="scientific">Syntrophomonas wolfei</name>
    <dbReference type="NCBI Taxonomy" id="863"/>
    <lineage>
        <taxon>Bacteria</taxon>
        <taxon>Bacillati</taxon>
        <taxon>Bacillota</taxon>
        <taxon>Clostridia</taxon>
        <taxon>Eubacteriales</taxon>
        <taxon>Syntrophomonadaceae</taxon>
        <taxon>Syntrophomonas</taxon>
    </lineage>
</organism>
<protein>
    <recommendedName>
        <fullName evidence="3">DUF3795 domain-containing protein</fullName>
    </recommendedName>
</protein>
<dbReference type="Pfam" id="PF12675">
    <property type="entry name" value="DUF3795"/>
    <property type="match status" value="1"/>
</dbReference>
<dbReference type="InterPro" id="IPR024227">
    <property type="entry name" value="DUF3795"/>
</dbReference>
<gene>
    <name evidence="1" type="ORF">DDZ44_02230</name>
</gene>
<dbReference type="Proteomes" id="UP000263273">
    <property type="component" value="Unassembled WGS sequence"/>
</dbReference>
<sequence>MNLSSCGLDCAACKFTVEQNCPGCHAQKGNPFWGKCDLYTCASDKGHPHCGKCGEFPCAMLQEWASSEGTERIDNLRVLVAKS</sequence>
<name>A0A354YWZ2_9FIRM</name>
<reference evidence="1 2" key="1">
    <citation type="journal article" date="2018" name="Nat. Biotechnol.">
        <title>A standardized bacterial taxonomy based on genome phylogeny substantially revises the tree of life.</title>
        <authorList>
            <person name="Parks D.H."/>
            <person name="Chuvochina M."/>
            <person name="Waite D.W."/>
            <person name="Rinke C."/>
            <person name="Skarshewski A."/>
            <person name="Chaumeil P.A."/>
            <person name="Hugenholtz P."/>
        </authorList>
    </citation>
    <scope>NUCLEOTIDE SEQUENCE [LARGE SCALE GENOMIC DNA]</scope>
    <source>
        <strain evidence="1">UBA10948</strain>
    </source>
</reference>
<dbReference type="AlphaFoldDB" id="A0A354YWZ2"/>
<evidence type="ECO:0008006" key="3">
    <source>
        <dbReference type="Google" id="ProtNLM"/>
    </source>
</evidence>